<dbReference type="PANTHER" id="PTHR20898:SF0">
    <property type="entry name" value="DAEDALUS ON 3-RELATED"/>
    <property type="match status" value="1"/>
</dbReference>
<name>A0A6I8V5C3_DROPS</name>
<feature type="signal peptide" evidence="1">
    <location>
        <begin position="1"/>
        <end position="16"/>
    </location>
</feature>
<proteinExistence type="predicted"/>
<reference evidence="3" key="2">
    <citation type="submission" date="2025-08" db="UniProtKB">
        <authorList>
            <consortium name="RefSeq"/>
        </authorList>
    </citation>
    <scope>IDENTIFICATION</scope>
    <source>
        <strain evidence="3">MV-25-SWS-2005</strain>
        <tissue evidence="3">Whole body</tissue>
    </source>
</reference>
<gene>
    <name evidence="3" type="primary">LOC13036429</name>
</gene>
<organism evidence="2 3">
    <name type="scientific">Drosophila pseudoobscura pseudoobscura</name>
    <name type="common">Fruit fly</name>
    <dbReference type="NCBI Taxonomy" id="46245"/>
    <lineage>
        <taxon>Eukaryota</taxon>
        <taxon>Metazoa</taxon>
        <taxon>Ecdysozoa</taxon>
        <taxon>Arthropoda</taxon>
        <taxon>Hexapoda</taxon>
        <taxon>Insecta</taxon>
        <taxon>Pterygota</taxon>
        <taxon>Neoptera</taxon>
        <taxon>Endopterygota</taxon>
        <taxon>Diptera</taxon>
        <taxon>Brachycera</taxon>
        <taxon>Muscomorpha</taxon>
        <taxon>Ephydroidea</taxon>
        <taxon>Drosophilidae</taxon>
        <taxon>Drosophila</taxon>
        <taxon>Sophophora</taxon>
    </lineage>
</organism>
<dbReference type="RefSeq" id="XP_003736383.3">
    <property type="nucleotide sequence ID" value="XM_003736335.3"/>
</dbReference>
<accession>A0A6I8V5C3</accession>
<dbReference type="ExpressionAtlas" id="A0A6I8V5C3">
    <property type="expression patterns" value="baseline"/>
</dbReference>
<dbReference type="InterPro" id="IPR010512">
    <property type="entry name" value="DUF1091"/>
</dbReference>
<dbReference type="Pfam" id="PF06477">
    <property type="entry name" value="DUF1091"/>
    <property type="match status" value="1"/>
</dbReference>
<dbReference type="KEGG" id="dpo:13036429"/>
<evidence type="ECO:0000313" key="3">
    <source>
        <dbReference type="RefSeq" id="XP_003736383.3"/>
    </source>
</evidence>
<dbReference type="SMART" id="SM00697">
    <property type="entry name" value="DM8"/>
    <property type="match status" value="1"/>
</dbReference>
<dbReference type="PANTHER" id="PTHR20898">
    <property type="entry name" value="DAEDALUS ON 3-RELATED-RELATED"/>
    <property type="match status" value="1"/>
</dbReference>
<reference evidence="2" key="1">
    <citation type="submission" date="2024-06" db="UniProtKB">
        <authorList>
            <consortium name="RefSeq"/>
        </authorList>
    </citation>
    <scope>NUCLEOTIDE SEQUENCE [LARGE SCALE GENOMIC DNA]</scope>
    <source>
        <strain evidence="2">MV2-25</strain>
    </source>
</reference>
<evidence type="ECO:0000256" key="1">
    <source>
        <dbReference type="SAM" id="SignalP"/>
    </source>
</evidence>
<feature type="chain" id="PRO_5026094992" evidence="1">
    <location>
        <begin position="17"/>
        <end position="198"/>
    </location>
</feature>
<sequence>MTRVVYLSAIFLGSLAYFHVEGSYKFNSLACEVVSPQLGWIKECAIKAIDRKRNMLNIVAYLNRTITEVTSDQKRHHKLHIVCLFFQFQVHFRLVKRESGGWHPFLYDMKVDACMFFRNRRKLFIPNLIYTTLKQFTNVNHSCPYLAGTELSLMHWSPNEAMVLEKFPVEFGQYGLQTTWYTGKVRALEINGSVLYYK</sequence>
<protein>
    <submittedName>
        <fullName evidence="3">Uncharacterized protein isoform X1</fullName>
    </submittedName>
</protein>
<keyword evidence="2" id="KW-1185">Reference proteome</keyword>
<keyword evidence="1" id="KW-0732">Signal</keyword>
<dbReference type="InParanoid" id="A0A6I8V5C3"/>
<dbReference type="Proteomes" id="UP000001819">
    <property type="component" value="Chromosome 2"/>
</dbReference>
<dbReference type="AlphaFoldDB" id="A0A6I8V5C3"/>
<evidence type="ECO:0000313" key="2">
    <source>
        <dbReference type="Proteomes" id="UP000001819"/>
    </source>
</evidence>